<dbReference type="InterPro" id="IPR001763">
    <property type="entry name" value="Rhodanese-like_dom"/>
</dbReference>
<dbReference type="PROSITE" id="PS50206">
    <property type="entry name" value="RHODANESE_3"/>
    <property type="match status" value="1"/>
</dbReference>
<gene>
    <name evidence="7" type="ORF">GC106_76740</name>
</gene>
<evidence type="ECO:0000256" key="2">
    <source>
        <dbReference type="ARBA" id="ARBA00022630"/>
    </source>
</evidence>
<dbReference type="InterPro" id="IPR050260">
    <property type="entry name" value="FAD-bd_OxRdtase"/>
</dbReference>
<keyword evidence="5" id="KW-0676">Redox-active center</keyword>
<sequence>MGGVAGGMSAATRLRRLDEQAEIVVFEKGEYVSFANCGLPYYIGGVIGERSALLPQSPDGLRERFALDVRVGHEVLAIDRTARTVTVRDHRSGVDYAQHWDHLVLSMGAEAVVPPVPGVERAHVLRDVVDADAIVRAAGHARTAVVIGAGFIGLEMAENLHARGLSVALVEQAGQVLSPLDPEMAQPVAAHLRAHGVAVHLGTRVAQVGPDTVVLGDGAALPADLVVLAAGVRPRSGLARAADLAIGPGGGVLVDASLRTSDPRVYAVGDVAEKIDAVSGKPVLIPLAGPANRQGRLAADSITGRPARDTEGHGTAVVGVLGLTAAVTGWNEKQLRTVGRAHRVVHIHPSAHATYYPGAAPLSLKLLIDGDTDRILGAQAVGTEGAARRIDVLATAMAGGLSASDLLGLDLAYAPQYGSAKDPVNMLGYVAENLASAATTTVQWHELDAARAGGATVLDVRTPDEFAADAIPGAINAPLDQLRQNITDLPPGRLIVYCRVGQRGHTAARLLSAYGRDTANLDGGFLTWQAGVRSASL</sequence>
<evidence type="ECO:0000313" key="7">
    <source>
        <dbReference type="EMBL" id="NRN70409.1"/>
    </source>
</evidence>
<accession>A0ABX2FH04</accession>
<protein>
    <submittedName>
        <fullName evidence="7">Pyridine nucleotide-disulfide oxidoreductase</fullName>
    </submittedName>
</protein>
<dbReference type="EMBL" id="JAAATY010000038">
    <property type="protein sequence ID" value="NRN70409.1"/>
    <property type="molecule type" value="Genomic_DNA"/>
</dbReference>
<dbReference type="PANTHER" id="PTHR43429">
    <property type="entry name" value="PYRIDINE NUCLEOTIDE-DISULFIDE OXIDOREDUCTASE DOMAIN-CONTAINING"/>
    <property type="match status" value="1"/>
</dbReference>
<comment type="caution">
    <text evidence="7">The sequence shown here is derived from an EMBL/GenBank/DDBJ whole genome shotgun (WGS) entry which is preliminary data.</text>
</comment>
<keyword evidence="3" id="KW-0274">FAD</keyword>
<name>A0ABX2FH04_9PSEU</name>
<evidence type="ECO:0000313" key="8">
    <source>
        <dbReference type="Proteomes" id="UP000763557"/>
    </source>
</evidence>
<dbReference type="Pfam" id="PF02852">
    <property type="entry name" value="Pyr_redox_dim"/>
    <property type="match status" value="1"/>
</dbReference>
<keyword evidence="8" id="KW-1185">Reference proteome</keyword>
<reference evidence="7 8" key="1">
    <citation type="submission" date="2020-01" db="EMBL/GenBank/DDBJ databases">
        <title>Kibdelosporangium persica a novel Actinomycetes from a hot desert in Iran.</title>
        <authorList>
            <person name="Safaei N."/>
            <person name="Zaburannyi N."/>
            <person name="Mueller R."/>
            <person name="Wink J."/>
        </authorList>
    </citation>
    <scope>NUCLEOTIDE SEQUENCE [LARGE SCALE GENOMIC DNA]</scope>
    <source>
        <strain evidence="7 8">4NS15</strain>
    </source>
</reference>
<proteinExistence type="predicted"/>
<organism evidence="7 8">
    <name type="scientific">Kibdelosporangium persicum</name>
    <dbReference type="NCBI Taxonomy" id="2698649"/>
    <lineage>
        <taxon>Bacteria</taxon>
        <taxon>Bacillati</taxon>
        <taxon>Actinomycetota</taxon>
        <taxon>Actinomycetes</taxon>
        <taxon>Pseudonocardiales</taxon>
        <taxon>Pseudonocardiaceae</taxon>
        <taxon>Kibdelosporangium</taxon>
    </lineage>
</organism>
<comment type="cofactor">
    <cofactor evidence="1">
        <name>FAD</name>
        <dbReference type="ChEBI" id="CHEBI:57692"/>
    </cofactor>
</comment>
<dbReference type="InterPro" id="IPR004099">
    <property type="entry name" value="Pyr_nucl-diS_OxRdtase_dimer"/>
</dbReference>
<evidence type="ECO:0000259" key="6">
    <source>
        <dbReference type="PROSITE" id="PS50206"/>
    </source>
</evidence>
<feature type="domain" description="Rhodanese" evidence="6">
    <location>
        <begin position="451"/>
        <end position="537"/>
    </location>
</feature>
<dbReference type="SMART" id="SM00450">
    <property type="entry name" value="RHOD"/>
    <property type="match status" value="1"/>
</dbReference>
<evidence type="ECO:0000256" key="5">
    <source>
        <dbReference type="ARBA" id="ARBA00023284"/>
    </source>
</evidence>
<keyword evidence="4" id="KW-0560">Oxidoreductase</keyword>
<dbReference type="Pfam" id="PF00581">
    <property type="entry name" value="Rhodanese"/>
    <property type="match status" value="1"/>
</dbReference>
<evidence type="ECO:0000256" key="1">
    <source>
        <dbReference type="ARBA" id="ARBA00001974"/>
    </source>
</evidence>
<evidence type="ECO:0000256" key="4">
    <source>
        <dbReference type="ARBA" id="ARBA00023002"/>
    </source>
</evidence>
<dbReference type="InterPro" id="IPR023753">
    <property type="entry name" value="FAD/NAD-binding_dom"/>
</dbReference>
<dbReference type="PANTHER" id="PTHR43429:SF1">
    <property type="entry name" value="NAD(P)H SULFUR OXIDOREDUCTASE (COA-DEPENDENT)"/>
    <property type="match status" value="1"/>
</dbReference>
<evidence type="ECO:0000256" key="3">
    <source>
        <dbReference type="ARBA" id="ARBA00022827"/>
    </source>
</evidence>
<dbReference type="Pfam" id="PF07992">
    <property type="entry name" value="Pyr_redox_2"/>
    <property type="match status" value="1"/>
</dbReference>
<dbReference type="Proteomes" id="UP000763557">
    <property type="component" value="Unassembled WGS sequence"/>
</dbReference>
<keyword evidence="2" id="KW-0285">Flavoprotein</keyword>